<dbReference type="PANTHER" id="PTHR43328">
    <property type="entry name" value="ACETYLTRANSFERASE-RELATED"/>
    <property type="match status" value="1"/>
</dbReference>
<dbReference type="SUPFAM" id="SSF55729">
    <property type="entry name" value="Acyl-CoA N-acyltransferases (Nat)"/>
    <property type="match status" value="1"/>
</dbReference>
<evidence type="ECO:0000313" key="3">
    <source>
        <dbReference type="Proteomes" id="UP001056756"/>
    </source>
</evidence>
<reference evidence="2" key="1">
    <citation type="submission" date="2022-05" db="EMBL/GenBank/DDBJ databases">
        <title>Novel bacterial taxa in a minimal lignocellulolytic consortium and its capacity to transform plastics disclosed by genome-resolved metagenomics.</title>
        <authorList>
            <person name="Rodriguez C.A.D."/>
            <person name="Diaz-Garcia L."/>
            <person name="Herrera K."/>
            <person name="Tarazona N.A."/>
            <person name="Sproer C."/>
            <person name="Overmann J."/>
            <person name="Jimenez D.J."/>
        </authorList>
    </citation>
    <scope>NUCLEOTIDE SEQUENCE</scope>
    <source>
        <strain evidence="2">MAG5</strain>
    </source>
</reference>
<dbReference type="CDD" id="cd04301">
    <property type="entry name" value="NAT_SF"/>
    <property type="match status" value="1"/>
</dbReference>
<dbReference type="InterPro" id="IPR016181">
    <property type="entry name" value="Acyl_CoA_acyltransferase"/>
</dbReference>
<name>A0A9J6ZCF3_9BACL</name>
<protein>
    <submittedName>
        <fullName evidence="2">GNAT family N-acetyltransferase</fullName>
    </submittedName>
</protein>
<evidence type="ECO:0000259" key="1">
    <source>
        <dbReference type="PROSITE" id="PS51186"/>
    </source>
</evidence>
<dbReference type="AlphaFoldDB" id="A0A9J6ZCF3"/>
<organism evidence="2 3">
    <name type="scientific">Candidatus Pristimantibacillus lignocellulolyticus</name>
    <dbReference type="NCBI Taxonomy" id="2994561"/>
    <lineage>
        <taxon>Bacteria</taxon>
        <taxon>Bacillati</taxon>
        <taxon>Bacillota</taxon>
        <taxon>Bacilli</taxon>
        <taxon>Bacillales</taxon>
        <taxon>Paenibacillaceae</taxon>
        <taxon>Candidatus Pristimantibacillus</taxon>
    </lineage>
</organism>
<dbReference type="EMBL" id="CP097899">
    <property type="protein sequence ID" value="URN93802.1"/>
    <property type="molecule type" value="Genomic_DNA"/>
</dbReference>
<evidence type="ECO:0000313" key="2">
    <source>
        <dbReference type="EMBL" id="URN93802.1"/>
    </source>
</evidence>
<dbReference type="KEGG" id="plig:NAG76_18520"/>
<proteinExistence type="predicted"/>
<dbReference type="Pfam" id="PF00583">
    <property type="entry name" value="Acetyltransf_1"/>
    <property type="match status" value="1"/>
</dbReference>
<dbReference type="InterPro" id="IPR000182">
    <property type="entry name" value="GNAT_dom"/>
</dbReference>
<sequence length="159" mass="18636">MKCRLDFYNSKWESIVRSFELNEKQKDFVFVPSKALDFFELDNNCFAIIIFLETEPIGFFILHRSKEAKDYSDKIQNVFLRSLSIDRNYQCRGYAGSAMRVLPKFICDNFPETEEIILTVHEKNTPAKKLYEKSGFVYNGKNIKGRKGNELVMIYSLLS</sequence>
<gene>
    <name evidence="2" type="ORF">NAG76_18520</name>
</gene>
<accession>A0A9J6ZCF3</accession>
<dbReference type="GO" id="GO:0016747">
    <property type="term" value="F:acyltransferase activity, transferring groups other than amino-acyl groups"/>
    <property type="evidence" value="ECO:0007669"/>
    <property type="project" value="InterPro"/>
</dbReference>
<dbReference type="PROSITE" id="PS51186">
    <property type="entry name" value="GNAT"/>
    <property type="match status" value="1"/>
</dbReference>
<feature type="domain" description="N-acetyltransferase" evidence="1">
    <location>
        <begin position="5"/>
        <end position="158"/>
    </location>
</feature>
<dbReference type="PANTHER" id="PTHR43328:SF1">
    <property type="entry name" value="N-ACETYLTRANSFERASE DOMAIN-CONTAINING PROTEIN"/>
    <property type="match status" value="1"/>
</dbReference>
<dbReference type="Proteomes" id="UP001056756">
    <property type="component" value="Chromosome"/>
</dbReference>
<dbReference type="Gene3D" id="3.40.630.30">
    <property type="match status" value="1"/>
</dbReference>